<evidence type="ECO:0000313" key="4">
    <source>
        <dbReference type="Proteomes" id="UP001501303"/>
    </source>
</evidence>
<evidence type="ECO:0000256" key="1">
    <source>
        <dbReference type="SAM" id="MobiDB-lite"/>
    </source>
</evidence>
<dbReference type="Pfam" id="PF01593">
    <property type="entry name" value="Amino_oxidase"/>
    <property type="match status" value="1"/>
</dbReference>
<dbReference type="SUPFAM" id="SSF51905">
    <property type="entry name" value="FAD/NAD(P)-binding domain"/>
    <property type="match status" value="1"/>
</dbReference>
<evidence type="ECO:0000259" key="2">
    <source>
        <dbReference type="Pfam" id="PF01593"/>
    </source>
</evidence>
<dbReference type="RefSeq" id="WP_344262665.1">
    <property type="nucleotide sequence ID" value="NZ_BAAAMJ010000030.1"/>
</dbReference>
<feature type="domain" description="Amine oxidase" evidence="2">
    <location>
        <begin position="11"/>
        <end position="283"/>
    </location>
</feature>
<feature type="region of interest" description="Disordered" evidence="1">
    <location>
        <begin position="140"/>
        <end position="183"/>
    </location>
</feature>
<name>A0ABP5AS09_9ACTN</name>
<organism evidence="3 4">
    <name type="scientific">Streptomyces sodiiphilus</name>
    <dbReference type="NCBI Taxonomy" id="226217"/>
    <lineage>
        <taxon>Bacteria</taxon>
        <taxon>Bacillati</taxon>
        <taxon>Actinomycetota</taxon>
        <taxon>Actinomycetes</taxon>
        <taxon>Kitasatosporales</taxon>
        <taxon>Streptomycetaceae</taxon>
        <taxon>Streptomyces</taxon>
    </lineage>
</organism>
<protein>
    <submittedName>
        <fullName evidence="3">NAD(P)/FAD-dependent oxidoreductase</fullName>
    </submittedName>
</protein>
<dbReference type="Proteomes" id="UP001501303">
    <property type="component" value="Unassembled WGS sequence"/>
</dbReference>
<comment type="caution">
    <text evidence="3">The sequence shown here is derived from an EMBL/GenBank/DDBJ whole genome shotgun (WGS) entry which is preliminary data.</text>
</comment>
<sequence>MARIVVVGAGMGGMAGAARLAVAGHRVTVLERGPVHGGAVRRLERDGFGFDTGPGLLHLPAVWRDLFLKTGREPLEECVRLTEVDPAAEHRFPDGTVTRVPGFSRGGLRQALDASLGKGAGERWAALLVRARQTWEETRRPLMEEPLTPRARDEASSRDPYPAAPRRGLPGRRGPGGLAGVARRELRDPRLTAMLAGTLPAWGLDPRTAPASAAVLPYIEETFGTWYPAGGMRALADAVHARCLARGVEFVFGAEAVRVLQRDGRAAGVELADGTRHEADAVVWGAARPGDRPAAGSRVTVLLALRGPRPPGTAHRTLVHPARPLGDPLEHPVVLCLRPGDPALVPGPDHESAVLSAAVPAGGPADPVAFADRLLATADAAGLGLGPRVLWREIRTPRDVEQDTGAPGGLIPGPALAGAGGAFLPASTAGRLPGTYRVGGWSHPGGGVAHGGMSGALAAGLIVEGPDWQGSY</sequence>
<proteinExistence type="predicted"/>
<keyword evidence="4" id="KW-1185">Reference proteome</keyword>
<dbReference type="PANTHER" id="PTHR43734:SF1">
    <property type="entry name" value="PHYTOENE DESATURASE"/>
    <property type="match status" value="1"/>
</dbReference>
<dbReference type="PANTHER" id="PTHR43734">
    <property type="entry name" value="PHYTOENE DESATURASE"/>
    <property type="match status" value="1"/>
</dbReference>
<gene>
    <name evidence="3" type="ORF">GCM10009716_31090</name>
</gene>
<dbReference type="EMBL" id="BAAAMJ010000030">
    <property type="protein sequence ID" value="GAA1920215.1"/>
    <property type="molecule type" value="Genomic_DNA"/>
</dbReference>
<dbReference type="InterPro" id="IPR036188">
    <property type="entry name" value="FAD/NAD-bd_sf"/>
</dbReference>
<dbReference type="InterPro" id="IPR002937">
    <property type="entry name" value="Amino_oxidase"/>
</dbReference>
<accession>A0ABP5AS09</accession>
<dbReference type="Gene3D" id="3.50.50.60">
    <property type="entry name" value="FAD/NAD(P)-binding domain"/>
    <property type="match status" value="2"/>
</dbReference>
<evidence type="ECO:0000313" key="3">
    <source>
        <dbReference type="EMBL" id="GAA1920215.1"/>
    </source>
</evidence>
<reference evidence="4" key="1">
    <citation type="journal article" date="2019" name="Int. J. Syst. Evol. Microbiol.">
        <title>The Global Catalogue of Microorganisms (GCM) 10K type strain sequencing project: providing services to taxonomists for standard genome sequencing and annotation.</title>
        <authorList>
            <consortium name="The Broad Institute Genomics Platform"/>
            <consortium name="The Broad Institute Genome Sequencing Center for Infectious Disease"/>
            <person name="Wu L."/>
            <person name="Ma J."/>
        </authorList>
    </citation>
    <scope>NUCLEOTIDE SEQUENCE [LARGE SCALE GENOMIC DNA]</scope>
    <source>
        <strain evidence="4">JCM 13581</strain>
    </source>
</reference>